<evidence type="ECO:0000313" key="3">
    <source>
        <dbReference type="Proteomes" id="UP000465866"/>
    </source>
</evidence>
<dbReference type="PANTHER" id="PTHR42305">
    <property type="entry name" value="MEMBRANE PROTEIN RV1733C-RELATED"/>
    <property type="match status" value="1"/>
</dbReference>
<dbReference type="Proteomes" id="UP000465866">
    <property type="component" value="Chromosome"/>
</dbReference>
<feature type="transmembrane region" description="Helical" evidence="1">
    <location>
        <begin position="31"/>
        <end position="55"/>
    </location>
</feature>
<reference evidence="2 3" key="1">
    <citation type="journal article" date="2019" name="Emerg. Microbes Infect.">
        <title>Comprehensive subspecies identification of 175 nontuberculous mycobacteria species based on 7547 genomic profiles.</title>
        <authorList>
            <person name="Matsumoto Y."/>
            <person name="Kinjo T."/>
            <person name="Motooka D."/>
            <person name="Nabeya D."/>
            <person name="Jung N."/>
            <person name="Uechi K."/>
            <person name="Horii T."/>
            <person name="Iida T."/>
            <person name="Fujita J."/>
            <person name="Nakamura S."/>
        </authorList>
    </citation>
    <scope>NUCLEOTIDE SEQUENCE [LARGE SCALE GENOMIC DNA]</scope>
    <source>
        <strain evidence="2 3">JCM 12404</strain>
    </source>
</reference>
<gene>
    <name evidence="2" type="ORF">MCOO_18820</name>
</gene>
<proteinExistence type="predicted"/>
<accession>A0A7I7KVK7</accession>
<dbReference type="PANTHER" id="PTHR42305:SF1">
    <property type="entry name" value="MEMBRANE PROTEIN RV1733C-RELATED"/>
    <property type="match status" value="1"/>
</dbReference>
<dbReference type="InterPro" id="IPR039708">
    <property type="entry name" value="MT1774/Rv1733c-like"/>
</dbReference>
<keyword evidence="1" id="KW-0812">Transmembrane</keyword>
<keyword evidence="1" id="KW-1133">Transmembrane helix</keyword>
<dbReference type="AlphaFoldDB" id="A0A7I7KVK7"/>
<organism evidence="2 3">
    <name type="scientific">Mycobacterium cookii</name>
    <dbReference type="NCBI Taxonomy" id="1775"/>
    <lineage>
        <taxon>Bacteria</taxon>
        <taxon>Bacillati</taxon>
        <taxon>Actinomycetota</taxon>
        <taxon>Actinomycetes</taxon>
        <taxon>Mycobacteriales</taxon>
        <taxon>Mycobacteriaceae</taxon>
        <taxon>Mycobacterium</taxon>
    </lineage>
</organism>
<evidence type="ECO:0000313" key="2">
    <source>
        <dbReference type="EMBL" id="BBX45867.1"/>
    </source>
</evidence>
<protein>
    <submittedName>
        <fullName evidence="2">Membrane protein</fullName>
    </submittedName>
</protein>
<evidence type="ECO:0000256" key="1">
    <source>
        <dbReference type="SAM" id="Phobius"/>
    </source>
</evidence>
<dbReference type="EMBL" id="AP022569">
    <property type="protein sequence ID" value="BBX45867.1"/>
    <property type="molecule type" value="Genomic_DNA"/>
</dbReference>
<feature type="transmembrane region" description="Helical" evidence="1">
    <location>
        <begin position="145"/>
        <end position="171"/>
    </location>
</feature>
<keyword evidence="3" id="KW-1185">Reference proteome</keyword>
<name>A0A7I7KVK7_9MYCO</name>
<dbReference type="KEGG" id="mcoo:MCOO_18820"/>
<sequence>MHSFVIRAIKRPIARLLSSSPLVRTSDRIEAAAVALAALLVVIAAPCAAGIGMIVHDNETQALLAQGQSRHVVTAKTVDDSRPAVSPIPSAFTVHVRWQFSGIDHADAILTDGALKVGEPLQIWVDNNGNRVDWPTPMAAVDIDAVTVAVAAWVIAAAVVALAVTATGVHVSRMRDAQWERDIRLLVGDDSGRTNSSQ</sequence>
<keyword evidence="1" id="KW-0472">Membrane</keyword>